<evidence type="ECO:0000256" key="10">
    <source>
        <dbReference type="ARBA" id="ARBA00023004"/>
    </source>
</evidence>
<comment type="subcellular location">
    <subcellularLocation>
        <location evidence="3">Endoplasmic reticulum membrane</location>
        <topology evidence="3">Peripheral membrane protein</topology>
    </subcellularLocation>
    <subcellularLocation>
        <location evidence="2">Microsome membrane</location>
        <topology evidence="2">Peripheral membrane protein</topology>
    </subcellularLocation>
</comment>
<evidence type="ECO:0000256" key="7">
    <source>
        <dbReference type="ARBA" id="ARBA00022824"/>
    </source>
</evidence>
<dbReference type="InterPro" id="IPR036396">
    <property type="entry name" value="Cyt_P450_sf"/>
</dbReference>
<dbReference type="GO" id="GO:0005506">
    <property type="term" value="F:iron ion binding"/>
    <property type="evidence" value="ECO:0007669"/>
    <property type="project" value="InterPro"/>
</dbReference>
<keyword evidence="7" id="KW-0256">Endoplasmic reticulum</keyword>
<feature type="non-terminal residue" evidence="15">
    <location>
        <position position="436"/>
    </location>
</feature>
<comment type="cofactor">
    <cofactor evidence="1">
        <name>heme</name>
        <dbReference type="ChEBI" id="CHEBI:30413"/>
    </cofactor>
</comment>
<dbReference type="InterPro" id="IPR002402">
    <property type="entry name" value="Cyt_P450_E_grp-II"/>
</dbReference>
<keyword evidence="11" id="KW-0503">Monooxygenase</keyword>
<keyword evidence="10" id="KW-0408">Iron</keyword>
<dbReference type="GeneID" id="112456656"/>
<dbReference type="InterPro" id="IPR001128">
    <property type="entry name" value="Cyt_P450"/>
</dbReference>
<dbReference type="FunFam" id="1.10.630.10:FF:000042">
    <property type="entry name" value="Cytochrome P450"/>
    <property type="match status" value="1"/>
</dbReference>
<accession>A0A6J1Q2C1</accession>
<dbReference type="SUPFAM" id="SSF48264">
    <property type="entry name" value="Cytochrome P450"/>
    <property type="match status" value="1"/>
</dbReference>
<keyword evidence="9" id="KW-0560">Oxidoreductase</keyword>
<dbReference type="AlphaFoldDB" id="A0A6J1Q2C1"/>
<name>A0A6J1Q2C1_9HYME</name>
<evidence type="ECO:0000256" key="8">
    <source>
        <dbReference type="ARBA" id="ARBA00022848"/>
    </source>
</evidence>
<dbReference type="GO" id="GO:0020037">
    <property type="term" value="F:heme binding"/>
    <property type="evidence" value="ECO:0007669"/>
    <property type="project" value="InterPro"/>
</dbReference>
<keyword evidence="14" id="KW-1185">Reference proteome</keyword>
<gene>
    <name evidence="15" type="primary">LOC112456656</name>
</gene>
<protein>
    <submittedName>
        <fullName evidence="15">Cytochrome P450 6a2-like</fullName>
    </submittedName>
</protein>
<evidence type="ECO:0000256" key="4">
    <source>
        <dbReference type="ARBA" id="ARBA00010617"/>
    </source>
</evidence>
<dbReference type="RefSeq" id="XP_024875115.1">
    <property type="nucleotide sequence ID" value="XM_025019347.1"/>
</dbReference>
<dbReference type="PANTHER" id="PTHR24292">
    <property type="entry name" value="CYTOCHROME P450"/>
    <property type="match status" value="1"/>
</dbReference>
<dbReference type="PRINTS" id="PR00464">
    <property type="entry name" value="EP450II"/>
</dbReference>
<dbReference type="GO" id="GO:0004497">
    <property type="term" value="F:monooxygenase activity"/>
    <property type="evidence" value="ECO:0007669"/>
    <property type="project" value="UniProtKB-KW"/>
</dbReference>
<evidence type="ECO:0000256" key="9">
    <source>
        <dbReference type="ARBA" id="ARBA00023002"/>
    </source>
</evidence>
<evidence type="ECO:0000313" key="14">
    <source>
        <dbReference type="Proteomes" id="UP000504618"/>
    </source>
</evidence>
<organism evidence="14 15">
    <name type="scientific">Temnothorax curvispinosus</name>
    <dbReference type="NCBI Taxonomy" id="300111"/>
    <lineage>
        <taxon>Eukaryota</taxon>
        <taxon>Metazoa</taxon>
        <taxon>Ecdysozoa</taxon>
        <taxon>Arthropoda</taxon>
        <taxon>Hexapoda</taxon>
        <taxon>Insecta</taxon>
        <taxon>Pterygota</taxon>
        <taxon>Neoptera</taxon>
        <taxon>Endopterygota</taxon>
        <taxon>Hymenoptera</taxon>
        <taxon>Apocrita</taxon>
        <taxon>Aculeata</taxon>
        <taxon>Formicoidea</taxon>
        <taxon>Formicidae</taxon>
        <taxon>Myrmicinae</taxon>
        <taxon>Temnothorax</taxon>
    </lineage>
</organism>
<evidence type="ECO:0000256" key="5">
    <source>
        <dbReference type="ARBA" id="ARBA00022617"/>
    </source>
</evidence>
<reference evidence="15" key="1">
    <citation type="submission" date="2025-08" db="UniProtKB">
        <authorList>
            <consortium name="RefSeq"/>
        </authorList>
    </citation>
    <scope>IDENTIFICATION</scope>
    <source>
        <tissue evidence="15">Whole body</tissue>
    </source>
</reference>
<keyword evidence="8" id="KW-0492">Microsome</keyword>
<keyword evidence="12 13" id="KW-0472">Membrane</keyword>
<dbReference type="CDD" id="cd11056">
    <property type="entry name" value="CYP6-like"/>
    <property type="match status" value="1"/>
</dbReference>
<dbReference type="Gene3D" id="1.10.630.10">
    <property type="entry name" value="Cytochrome P450"/>
    <property type="match status" value="1"/>
</dbReference>
<dbReference type="InterPro" id="IPR050476">
    <property type="entry name" value="Insect_CytP450_Detox"/>
</dbReference>
<keyword evidence="13" id="KW-0812">Transmembrane</keyword>
<evidence type="ECO:0000256" key="3">
    <source>
        <dbReference type="ARBA" id="ARBA00004406"/>
    </source>
</evidence>
<evidence type="ECO:0000256" key="12">
    <source>
        <dbReference type="ARBA" id="ARBA00023136"/>
    </source>
</evidence>
<dbReference type="GO" id="GO:0016705">
    <property type="term" value="F:oxidoreductase activity, acting on paired donors, with incorporation or reduction of molecular oxygen"/>
    <property type="evidence" value="ECO:0007669"/>
    <property type="project" value="InterPro"/>
</dbReference>
<dbReference type="GO" id="GO:0005789">
    <property type="term" value="C:endoplasmic reticulum membrane"/>
    <property type="evidence" value="ECO:0007669"/>
    <property type="project" value="UniProtKB-SubCell"/>
</dbReference>
<evidence type="ECO:0000256" key="6">
    <source>
        <dbReference type="ARBA" id="ARBA00022723"/>
    </source>
</evidence>
<evidence type="ECO:0000256" key="11">
    <source>
        <dbReference type="ARBA" id="ARBA00023033"/>
    </source>
</evidence>
<keyword evidence="5" id="KW-0349">Heme</keyword>
<comment type="similarity">
    <text evidence="4">Belongs to the cytochrome P450 family.</text>
</comment>
<feature type="transmembrane region" description="Helical" evidence="13">
    <location>
        <begin position="20"/>
        <end position="37"/>
    </location>
</feature>
<dbReference type="OrthoDB" id="2789670at2759"/>
<proteinExistence type="inferred from homology"/>
<sequence>MCIDICGQLFLTFLKTMEPFEILCGIAAVIFALYYFFTSTFDFWKSRGVPGPRPIPGFGTFKNVVLGKISFNDYLKKLYNDYKDEPLVGIFAGKTPILIVKHPDLIKDILIKDFSIFSERGFVSHDRSDPLSQNLFQLDSKRWRPLRAKLTPAFTSRKLKEMFVLISECSDHLVQYVEKLVNKNEFIECVEMTAKYTTDVIGRCAFGIEMDAMSNEDSEFRRIGRNVFHKSFCDRVRIIIKDYLPWLFDVLYGYILPQSEITRFFMRIVLETMDYRQKNNIVRKDFIDTLRELKKHSDKMGDIDLTDSLMVSQAYAFFAAGFETSSTAMANAFYELALNKKIQDRLRDEIDQEYIKLAGNLTYTNIKEMNYLDKVFKEVLRMYPPAFFYARKTMSSYTFNGTKVSIPKGQIIWIPIYAMHRDSNIYPEPDVFDPER</sequence>
<dbReference type="Pfam" id="PF00067">
    <property type="entry name" value="p450"/>
    <property type="match status" value="1"/>
</dbReference>
<evidence type="ECO:0000256" key="2">
    <source>
        <dbReference type="ARBA" id="ARBA00004174"/>
    </source>
</evidence>
<dbReference type="Proteomes" id="UP000504618">
    <property type="component" value="Unplaced"/>
</dbReference>
<dbReference type="PANTHER" id="PTHR24292:SF54">
    <property type="entry name" value="CYP9F3-RELATED"/>
    <property type="match status" value="1"/>
</dbReference>
<keyword evidence="6" id="KW-0479">Metal-binding</keyword>
<evidence type="ECO:0000256" key="1">
    <source>
        <dbReference type="ARBA" id="ARBA00001971"/>
    </source>
</evidence>
<keyword evidence="13" id="KW-1133">Transmembrane helix</keyword>
<evidence type="ECO:0000256" key="13">
    <source>
        <dbReference type="SAM" id="Phobius"/>
    </source>
</evidence>
<evidence type="ECO:0000313" key="15">
    <source>
        <dbReference type="RefSeq" id="XP_024875115.1"/>
    </source>
</evidence>